<sequence length="81" mass="9373">MNEYKAKIKIQEDKVILIKEDGNQYDMPVNSMLSINPPNTDTAMGYFMYDILEKIKENPNLEKDGCYNISLNTEKHNITIS</sequence>
<name>A0A6J7X680_9CAUD</name>
<evidence type="ECO:0000313" key="1">
    <source>
        <dbReference type="EMBL" id="CAB5226510.1"/>
    </source>
</evidence>
<proteinExistence type="predicted"/>
<accession>A0A6J7X680</accession>
<gene>
    <name evidence="1" type="ORF">UFOVP760_284</name>
</gene>
<reference evidence="1" key="1">
    <citation type="submission" date="2020-05" db="EMBL/GenBank/DDBJ databases">
        <authorList>
            <person name="Chiriac C."/>
            <person name="Salcher M."/>
            <person name="Ghai R."/>
            <person name="Kavagutti S V."/>
        </authorList>
    </citation>
    <scope>NUCLEOTIDE SEQUENCE</scope>
</reference>
<dbReference type="EMBL" id="LR798360">
    <property type="protein sequence ID" value="CAB5226510.1"/>
    <property type="molecule type" value="Genomic_DNA"/>
</dbReference>
<protein>
    <submittedName>
        <fullName evidence="1">Uncharacterized protein</fullName>
    </submittedName>
</protein>
<organism evidence="1">
    <name type="scientific">uncultured Caudovirales phage</name>
    <dbReference type="NCBI Taxonomy" id="2100421"/>
    <lineage>
        <taxon>Viruses</taxon>
        <taxon>Duplodnaviria</taxon>
        <taxon>Heunggongvirae</taxon>
        <taxon>Uroviricota</taxon>
        <taxon>Caudoviricetes</taxon>
        <taxon>Peduoviridae</taxon>
        <taxon>Maltschvirus</taxon>
        <taxon>Maltschvirus maltsch</taxon>
    </lineage>
</organism>